<comment type="caution">
    <text evidence="2">The sequence shown here is derived from an EMBL/GenBank/DDBJ whole genome shotgun (WGS) entry which is preliminary data.</text>
</comment>
<dbReference type="EMBL" id="CAVLEF010000001">
    <property type="protein sequence ID" value="CAK1540360.1"/>
    <property type="molecule type" value="Genomic_DNA"/>
</dbReference>
<sequence length="102" mass="11386">MSTLSAESIEGTKNVVATFKTWLQAHEEAQIMLASVLVVVGLWWLVRTILSLLINIICPILVVLLAVMCIPQLRAPLLGQNYPLLANLLRDIFLKMAENMKN</sequence>
<accession>A0AAV1IW62</accession>
<keyword evidence="1" id="KW-0812">Transmembrane</keyword>
<evidence type="ECO:0000313" key="3">
    <source>
        <dbReference type="Proteomes" id="UP001497472"/>
    </source>
</evidence>
<evidence type="ECO:0000313" key="2">
    <source>
        <dbReference type="EMBL" id="CAK1540360.1"/>
    </source>
</evidence>
<dbReference type="Proteomes" id="UP001497472">
    <property type="component" value="Unassembled WGS sequence"/>
</dbReference>
<name>A0AAV1IW62_9NEOP</name>
<organism evidence="2 3">
    <name type="scientific">Leptosia nina</name>
    <dbReference type="NCBI Taxonomy" id="320188"/>
    <lineage>
        <taxon>Eukaryota</taxon>
        <taxon>Metazoa</taxon>
        <taxon>Ecdysozoa</taxon>
        <taxon>Arthropoda</taxon>
        <taxon>Hexapoda</taxon>
        <taxon>Insecta</taxon>
        <taxon>Pterygota</taxon>
        <taxon>Neoptera</taxon>
        <taxon>Endopterygota</taxon>
        <taxon>Lepidoptera</taxon>
        <taxon>Glossata</taxon>
        <taxon>Ditrysia</taxon>
        <taxon>Papilionoidea</taxon>
        <taxon>Pieridae</taxon>
        <taxon>Pierinae</taxon>
        <taxon>Leptosia</taxon>
    </lineage>
</organism>
<protein>
    <submittedName>
        <fullName evidence="2">Uncharacterized protein</fullName>
    </submittedName>
</protein>
<feature type="transmembrane region" description="Helical" evidence="1">
    <location>
        <begin position="52"/>
        <end position="70"/>
    </location>
</feature>
<keyword evidence="1" id="KW-1133">Transmembrane helix</keyword>
<proteinExistence type="predicted"/>
<keyword evidence="1" id="KW-0472">Membrane</keyword>
<keyword evidence="3" id="KW-1185">Reference proteome</keyword>
<feature type="transmembrane region" description="Helical" evidence="1">
    <location>
        <begin position="29"/>
        <end position="46"/>
    </location>
</feature>
<evidence type="ECO:0000256" key="1">
    <source>
        <dbReference type="SAM" id="Phobius"/>
    </source>
</evidence>
<reference evidence="2 3" key="1">
    <citation type="submission" date="2023-11" db="EMBL/GenBank/DDBJ databases">
        <authorList>
            <person name="Okamura Y."/>
        </authorList>
    </citation>
    <scope>NUCLEOTIDE SEQUENCE [LARGE SCALE GENOMIC DNA]</scope>
</reference>
<gene>
    <name evidence="2" type="ORF">LNINA_LOCUS419</name>
</gene>
<dbReference type="AlphaFoldDB" id="A0AAV1IW62"/>